<evidence type="ECO:0000313" key="1">
    <source>
        <dbReference type="EMBL" id="CAA9197618.1"/>
    </source>
</evidence>
<protein>
    <submittedName>
        <fullName evidence="1">Uncharacterized protein</fullName>
    </submittedName>
</protein>
<accession>A0ABN7EIA7</accession>
<dbReference type="Proteomes" id="UP000474567">
    <property type="component" value="Unassembled WGS sequence"/>
</dbReference>
<reference evidence="1 2" key="1">
    <citation type="submission" date="2020-02" db="EMBL/GenBank/DDBJ databases">
        <authorList>
            <person name="Criscuolo A."/>
        </authorList>
    </citation>
    <scope>NUCLEOTIDE SEQUENCE [LARGE SCALE GENOMIC DNA]</scope>
    <source>
        <strain evidence="1">CECT7796</strain>
    </source>
</reference>
<comment type="caution">
    <text evidence="1">The sequence shown here is derived from an EMBL/GenBank/DDBJ whole genome shotgun (WGS) entry which is preliminary data.</text>
</comment>
<proteinExistence type="predicted"/>
<evidence type="ECO:0000313" key="2">
    <source>
        <dbReference type="Proteomes" id="UP000474567"/>
    </source>
</evidence>
<keyword evidence="2" id="KW-1185">Reference proteome</keyword>
<dbReference type="EMBL" id="CADCST010000077">
    <property type="protein sequence ID" value="CAA9197618.1"/>
    <property type="molecule type" value="Genomic_DNA"/>
</dbReference>
<gene>
    <name evidence="1" type="ORF">FLACOL7796_01745</name>
</gene>
<name>A0ABN7EIA7_9FLAO</name>
<sequence length="52" mass="6157">MNDFEIKKIPYKEAFEKMKKAGMDVTYEEVVLIIDFLHSLTSLVLKKHFKLP</sequence>
<organism evidence="1 2">
    <name type="scientific">Flavobacterium collinsii</name>
    <dbReference type="NCBI Taxonomy" id="1114861"/>
    <lineage>
        <taxon>Bacteria</taxon>
        <taxon>Pseudomonadati</taxon>
        <taxon>Bacteroidota</taxon>
        <taxon>Flavobacteriia</taxon>
        <taxon>Flavobacteriales</taxon>
        <taxon>Flavobacteriaceae</taxon>
        <taxon>Flavobacterium</taxon>
    </lineage>
</organism>